<dbReference type="Pfam" id="PF01433">
    <property type="entry name" value="Peptidase_M1"/>
    <property type="match status" value="1"/>
</dbReference>
<evidence type="ECO:0000313" key="14">
    <source>
        <dbReference type="Proteomes" id="UP000039865"/>
    </source>
</evidence>
<comment type="similarity">
    <text evidence="1">Belongs to the peptidase M1 family.</text>
</comment>
<evidence type="ECO:0000256" key="6">
    <source>
        <dbReference type="ARBA" id="ARBA00022833"/>
    </source>
</evidence>
<dbReference type="PANTHER" id="PTHR11533:SF299">
    <property type="entry name" value="AMINOPEPTIDASE"/>
    <property type="match status" value="1"/>
</dbReference>
<dbReference type="InParanoid" id="A0A078B8M1"/>
<dbReference type="Gene3D" id="2.60.40.1730">
    <property type="entry name" value="tricorn interacting facor f3 domain"/>
    <property type="match status" value="1"/>
</dbReference>
<evidence type="ECO:0000256" key="5">
    <source>
        <dbReference type="ARBA" id="ARBA00022801"/>
    </source>
</evidence>
<keyword evidence="6 9" id="KW-0862">Zinc</keyword>
<evidence type="ECO:0000256" key="8">
    <source>
        <dbReference type="PIRSR" id="PIRSR634016-1"/>
    </source>
</evidence>
<dbReference type="Gene3D" id="1.10.390.10">
    <property type="entry name" value="Neutral Protease Domain 2"/>
    <property type="match status" value="1"/>
</dbReference>
<dbReference type="InterPro" id="IPR034016">
    <property type="entry name" value="M1_APN-typ"/>
</dbReference>
<keyword evidence="3" id="KW-0645">Protease</keyword>
<keyword evidence="4 9" id="KW-0479">Metal-binding</keyword>
<dbReference type="Pfam" id="PF17900">
    <property type="entry name" value="Peptidase_M1_N"/>
    <property type="match status" value="1"/>
</dbReference>
<dbReference type="SUPFAM" id="SSF55486">
    <property type="entry name" value="Metalloproteases ('zincins'), catalytic domain"/>
    <property type="match status" value="1"/>
</dbReference>
<keyword evidence="2 13" id="KW-0031">Aminopeptidase</keyword>
<feature type="binding site" evidence="9">
    <location>
        <position position="364"/>
    </location>
    <ligand>
        <name>Zn(2+)</name>
        <dbReference type="ChEBI" id="CHEBI:29105"/>
        <note>catalytic</note>
    </ligand>
</feature>
<dbReference type="CDD" id="cd09601">
    <property type="entry name" value="M1_APN-Q_like"/>
    <property type="match status" value="1"/>
</dbReference>
<dbReference type="GO" id="GO:0005615">
    <property type="term" value="C:extracellular space"/>
    <property type="evidence" value="ECO:0007669"/>
    <property type="project" value="TreeGrafter"/>
</dbReference>
<feature type="binding site" evidence="9">
    <location>
        <position position="341"/>
    </location>
    <ligand>
        <name>Zn(2+)</name>
        <dbReference type="ChEBI" id="CHEBI:29105"/>
        <note>catalytic</note>
    </ligand>
</feature>
<keyword evidence="5" id="KW-0378">Hydrolase</keyword>
<dbReference type="OrthoDB" id="425255at2759"/>
<feature type="binding site" evidence="9">
    <location>
        <position position="345"/>
    </location>
    <ligand>
        <name>Zn(2+)</name>
        <dbReference type="ChEBI" id="CHEBI:29105"/>
        <note>catalytic</note>
    </ligand>
</feature>
<dbReference type="AlphaFoldDB" id="A0A078B8M1"/>
<dbReference type="GO" id="GO:0006508">
    <property type="term" value="P:proteolysis"/>
    <property type="evidence" value="ECO:0007669"/>
    <property type="project" value="UniProtKB-KW"/>
</dbReference>
<evidence type="ECO:0000256" key="2">
    <source>
        <dbReference type="ARBA" id="ARBA00022438"/>
    </source>
</evidence>
<feature type="domain" description="Aminopeptidase N-like N-terminal" evidence="12">
    <location>
        <begin position="19"/>
        <end position="234"/>
    </location>
</feature>
<dbReference type="InterPro" id="IPR042097">
    <property type="entry name" value="Aminopeptidase_N-like_N_sf"/>
</dbReference>
<evidence type="ECO:0000256" key="3">
    <source>
        <dbReference type="ARBA" id="ARBA00022670"/>
    </source>
</evidence>
<accession>A0A078B8M1</accession>
<evidence type="ECO:0000256" key="1">
    <source>
        <dbReference type="ARBA" id="ARBA00010136"/>
    </source>
</evidence>
<sequence length="606" mass="71557">MENSDTNTKRLRLTNNVRPIKYQLRFEPNKDYTSFLGELKLTLKVTSSMPLETIELHKNKKIDIKSIQIRKLLEDNQFSDPEQGFCIYNEEFRKDVYSFGYTDRGNQFESDTKYLLEISYKGVIYQDACHGVFSCVDSEVYQSSSNLVNQFFQDELERARIENMQINTQFEDTSARKLMPCFDEPSYKALFQLQIIVREPMHQAISNTACVVEEQDDGSREFSFEETPLMSTYLLGIFIGKFDTLTLTTKRGIPVTAYTQSGLSNDAKEMVQIATEAFDFLEDYFQINYPISKVDLISSNRFPLCAMENWGCLLFHRSLILSNRENTSKTQLYNNLRTLCHEVCHQWFGNIVTMEWWDDIWLNEGFARYMEHYVMAELRPEYSVWKEFIDTMYKTSMQTDSFYNFTHAVQVKVEGFEKLHDIFDQISYNKGSSICRMIEGFINDKDVFRKCMRVYMKKFQYQNANTNDLFKVMTQISGKPVLKVFQKWISQQCFPEILITKISETQYKLEQQCFKNQEEGLLWDIPINYVTSKQNKGQFVMDKKEMVFDLPGLETDELIWFNESAYGFYVLRYLDNEINHQILTNYQGFDELTARSIQINYLQLKK</sequence>
<dbReference type="EMBL" id="CCKQ01018578">
    <property type="protein sequence ID" value="CDW90551.1"/>
    <property type="molecule type" value="Genomic_DNA"/>
</dbReference>
<reference evidence="13 14" key="1">
    <citation type="submission" date="2014-06" db="EMBL/GenBank/DDBJ databases">
        <authorList>
            <person name="Swart Estienne"/>
        </authorList>
    </citation>
    <scope>NUCLEOTIDE SEQUENCE [LARGE SCALE GENOMIC DNA]</scope>
    <source>
        <strain evidence="13 14">130c</strain>
    </source>
</reference>
<dbReference type="GO" id="GO:0005737">
    <property type="term" value="C:cytoplasm"/>
    <property type="evidence" value="ECO:0007669"/>
    <property type="project" value="TreeGrafter"/>
</dbReference>
<protein>
    <submittedName>
        <fullName evidence="13">Puromycin-sensitive aminopeptidase</fullName>
    </submittedName>
</protein>
<dbReference type="FunFam" id="1.10.390.10:FF:000006">
    <property type="entry name" value="Puromycin-sensitive aminopeptidase"/>
    <property type="match status" value="1"/>
</dbReference>
<dbReference type="PRINTS" id="PR00756">
    <property type="entry name" value="ALADIPTASE"/>
</dbReference>
<proteinExistence type="inferred from homology"/>
<dbReference type="Gene3D" id="2.60.40.1910">
    <property type="match status" value="1"/>
</dbReference>
<evidence type="ECO:0000313" key="13">
    <source>
        <dbReference type="EMBL" id="CDW90551.1"/>
    </source>
</evidence>
<dbReference type="GO" id="GO:0043171">
    <property type="term" value="P:peptide catabolic process"/>
    <property type="evidence" value="ECO:0007669"/>
    <property type="project" value="TreeGrafter"/>
</dbReference>
<gene>
    <name evidence="13" type="primary">Contig12660.g13510</name>
    <name evidence="13" type="ORF">STYLEM_19695</name>
</gene>
<comment type="cofactor">
    <cofactor evidence="9">
        <name>Zn(2+)</name>
        <dbReference type="ChEBI" id="CHEBI:29105"/>
    </cofactor>
    <text evidence="9">Binds 1 zinc ion per subunit.</text>
</comment>
<dbReference type="InterPro" id="IPR045357">
    <property type="entry name" value="Aminopeptidase_N-like_N"/>
</dbReference>
<evidence type="ECO:0000256" key="9">
    <source>
        <dbReference type="PIRSR" id="PIRSR634016-3"/>
    </source>
</evidence>
<dbReference type="InterPro" id="IPR014782">
    <property type="entry name" value="Peptidase_M1_dom"/>
</dbReference>
<dbReference type="PANTHER" id="PTHR11533">
    <property type="entry name" value="PROTEASE M1 ZINC METALLOPROTEASE"/>
    <property type="match status" value="1"/>
</dbReference>
<name>A0A078B8M1_STYLE</name>
<evidence type="ECO:0000259" key="12">
    <source>
        <dbReference type="Pfam" id="PF17900"/>
    </source>
</evidence>
<dbReference type="GO" id="GO:0070006">
    <property type="term" value="F:metalloaminopeptidase activity"/>
    <property type="evidence" value="ECO:0007669"/>
    <property type="project" value="TreeGrafter"/>
</dbReference>
<dbReference type="InterPro" id="IPR027268">
    <property type="entry name" value="Peptidase_M4/M1_CTD_sf"/>
</dbReference>
<feature type="site" description="Transition state stabilizer" evidence="10">
    <location>
        <position position="428"/>
    </location>
</feature>
<feature type="domain" description="Peptidase M1 membrane alanine aminopeptidase" evidence="11">
    <location>
        <begin position="272"/>
        <end position="488"/>
    </location>
</feature>
<organism evidence="13 14">
    <name type="scientific">Stylonychia lemnae</name>
    <name type="common">Ciliate</name>
    <dbReference type="NCBI Taxonomy" id="5949"/>
    <lineage>
        <taxon>Eukaryota</taxon>
        <taxon>Sar</taxon>
        <taxon>Alveolata</taxon>
        <taxon>Ciliophora</taxon>
        <taxon>Intramacronucleata</taxon>
        <taxon>Spirotrichea</taxon>
        <taxon>Stichotrichia</taxon>
        <taxon>Sporadotrichida</taxon>
        <taxon>Oxytrichidae</taxon>
        <taxon>Stylonychinae</taxon>
        <taxon>Stylonychia</taxon>
    </lineage>
</organism>
<dbReference type="InterPro" id="IPR050344">
    <property type="entry name" value="Peptidase_M1_aminopeptidases"/>
</dbReference>
<evidence type="ECO:0000259" key="11">
    <source>
        <dbReference type="Pfam" id="PF01433"/>
    </source>
</evidence>
<dbReference type="SUPFAM" id="SSF63737">
    <property type="entry name" value="Leukotriene A4 hydrolase N-terminal domain"/>
    <property type="match status" value="1"/>
</dbReference>
<evidence type="ECO:0000256" key="7">
    <source>
        <dbReference type="ARBA" id="ARBA00023049"/>
    </source>
</evidence>
<keyword evidence="7" id="KW-0482">Metalloprotease</keyword>
<dbReference type="GO" id="GO:0016020">
    <property type="term" value="C:membrane"/>
    <property type="evidence" value="ECO:0007669"/>
    <property type="project" value="TreeGrafter"/>
</dbReference>
<evidence type="ECO:0000256" key="4">
    <source>
        <dbReference type="ARBA" id="ARBA00022723"/>
    </source>
</evidence>
<dbReference type="GO" id="GO:0008270">
    <property type="term" value="F:zinc ion binding"/>
    <property type="evidence" value="ECO:0007669"/>
    <property type="project" value="InterPro"/>
</dbReference>
<keyword evidence="14" id="KW-1185">Reference proteome</keyword>
<dbReference type="GO" id="GO:0042277">
    <property type="term" value="F:peptide binding"/>
    <property type="evidence" value="ECO:0007669"/>
    <property type="project" value="TreeGrafter"/>
</dbReference>
<evidence type="ECO:0000256" key="10">
    <source>
        <dbReference type="PIRSR" id="PIRSR634016-4"/>
    </source>
</evidence>
<dbReference type="InterPro" id="IPR001930">
    <property type="entry name" value="Peptidase_M1"/>
</dbReference>
<feature type="active site" description="Proton acceptor" evidence="8">
    <location>
        <position position="342"/>
    </location>
</feature>
<dbReference type="Proteomes" id="UP000039865">
    <property type="component" value="Unassembled WGS sequence"/>
</dbReference>